<name>A0ABM9MZR6_9LACO</name>
<dbReference type="InterPro" id="IPR041219">
    <property type="entry name" value="Phage_lysozyme2"/>
</dbReference>
<dbReference type="Gene3D" id="2.70.70.10">
    <property type="entry name" value="Glucose Permease (Domain IIA)"/>
    <property type="match status" value="1"/>
</dbReference>
<dbReference type="InterPro" id="IPR016047">
    <property type="entry name" value="M23ase_b-sheet_dom"/>
</dbReference>
<dbReference type="Gene3D" id="1.10.530.10">
    <property type="match status" value="1"/>
</dbReference>
<evidence type="ECO:0000259" key="4">
    <source>
        <dbReference type="Pfam" id="PF18013"/>
    </source>
</evidence>
<dbReference type="SUPFAM" id="SSF51261">
    <property type="entry name" value="Duplicated hybrid motif"/>
    <property type="match status" value="1"/>
</dbReference>
<sequence length="404" mass="43005">MRWIKKHLLLASAIFSAVLCFVLGIVFIISALISSIGATQCASGIGSDGHAYGGDWKNVDSQTHQSMQYTADRLKNELHFSGDNVAAALAIGLRESGFNPQSINKKGEVKGIFQWGYGKTNGNRYGETQDNVEAQINLTINELRGSHKNTLVDLAQANNIESSLLAWDKNFEGLKENDGQRKVSDTLATANEIKQVFNLDYGGQIDPNQNDSSGATDINDSSTSASSGAGACLGGLATNDNGLPVKGKYNITGGYPNYNGADGEPHYGVDFQTVNHDETGEASNVYAVSSGMIENVDYSKVGGYFLVIKGNDGVYTYYGHAPSKEAIVVKKGDQVQKGQHISHEGQTGDATGIHVHFGVNNKSASGFGPQEDGNRSPGQYLKLPKAAGNSIVIPSGPFDSKEND</sequence>
<evidence type="ECO:0000313" key="5">
    <source>
        <dbReference type="EMBL" id="CAK1251440.1"/>
    </source>
</evidence>
<feature type="domain" description="M23ase beta-sheet core" evidence="3">
    <location>
        <begin position="265"/>
        <end position="362"/>
    </location>
</feature>
<keyword evidence="2" id="KW-1133">Transmembrane helix</keyword>
<protein>
    <submittedName>
        <fullName evidence="5">Contains LysM domain (NlpD)</fullName>
    </submittedName>
</protein>
<dbReference type="PANTHER" id="PTHR21666">
    <property type="entry name" value="PEPTIDASE-RELATED"/>
    <property type="match status" value="1"/>
</dbReference>
<comment type="caution">
    <text evidence="5">The sequence shown here is derived from an EMBL/GenBank/DDBJ whole genome shotgun (WGS) entry which is preliminary data.</text>
</comment>
<accession>A0ABM9MZR6</accession>
<evidence type="ECO:0000259" key="3">
    <source>
        <dbReference type="Pfam" id="PF01551"/>
    </source>
</evidence>
<evidence type="ECO:0000256" key="2">
    <source>
        <dbReference type="SAM" id="Phobius"/>
    </source>
</evidence>
<gene>
    <name evidence="5" type="ORF">R54839_PPFHFPJH_01388</name>
</gene>
<dbReference type="Pfam" id="PF01551">
    <property type="entry name" value="Peptidase_M23"/>
    <property type="match status" value="1"/>
</dbReference>
<feature type="domain" description="Phage tail lysozyme" evidence="4">
    <location>
        <begin position="67"/>
        <end position="197"/>
    </location>
</feature>
<feature type="region of interest" description="Disordered" evidence="1">
    <location>
        <begin position="201"/>
        <end position="222"/>
    </location>
</feature>
<dbReference type="Pfam" id="PF18013">
    <property type="entry name" value="Phage_lysozyme2"/>
    <property type="match status" value="1"/>
</dbReference>
<organism evidence="5 6">
    <name type="scientific">Fructobacillus fructosus</name>
    <dbReference type="NCBI Taxonomy" id="1631"/>
    <lineage>
        <taxon>Bacteria</taxon>
        <taxon>Bacillati</taxon>
        <taxon>Bacillota</taxon>
        <taxon>Bacilli</taxon>
        <taxon>Lactobacillales</taxon>
        <taxon>Lactobacillaceae</taxon>
        <taxon>Fructobacillus</taxon>
    </lineage>
</organism>
<feature type="compositionally biased region" description="Polar residues" evidence="1">
    <location>
        <begin position="206"/>
        <end position="220"/>
    </location>
</feature>
<reference evidence="5 6" key="1">
    <citation type="submission" date="2023-10" db="EMBL/GenBank/DDBJ databases">
        <authorList>
            <person name="Botero Cardona J."/>
        </authorList>
    </citation>
    <scope>NUCLEOTIDE SEQUENCE [LARGE SCALE GENOMIC DNA]</scope>
    <source>
        <strain evidence="5 6">R-54839</strain>
    </source>
</reference>
<evidence type="ECO:0000256" key="1">
    <source>
        <dbReference type="SAM" id="MobiDB-lite"/>
    </source>
</evidence>
<dbReference type="PANTHER" id="PTHR21666:SF270">
    <property type="entry name" value="MUREIN HYDROLASE ACTIVATOR ENVC"/>
    <property type="match status" value="1"/>
</dbReference>
<keyword evidence="6" id="KW-1185">Reference proteome</keyword>
<dbReference type="CDD" id="cd12797">
    <property type="entry name" value="M23_peptidase"/>
    <property type="match status" value="1"/>
</dbReference>
<proteinExistence type="predicted"/>
<dbReference type="EMBL" id="CAUZLR010000010">
    <property type="protein sequence ID" value="CAK1251440.1"/>
    <property type="molecule type" value="Genomic_DNA"/>
</dbReference>
<dbReference type="InterPro" id="IPR011055">
    <property type="entry name" value="Dup_hybrid_motif"/>
</dbReference>
<keyword evidence="2" id="KW-0472">Membrane</keyword>
<feature type="region of interest" description="Disordered" evidence="1">
    <location>
        <begin position="361"/>
        <end position="404"/>
    </location>
</feature>
<keyword evidence="2" id="KW-0812">Transmembrane</keyword>
<evidence type="ECO:0000313" key="6">
    <source>
        <dbReference type="Proteomes" id="UP001314261"/>
    </source>
</evidence>
<feature type="transmembrane region" description="Helical" evidence="2">
    <location>
        <begin position="7"/>
        <end position="33"/>
    </location>
</feature>
<dbReference type="Proteomes" id="UP001314261">
    <property type="component" value="Unassembled WGS sequence"/>
</dbReference>
<dbReference type="InterPro" id="IPR050570">
    <property type="entry name" value="Cell_wall_metabolism_enzyme"/>
</dbReference>
<dbReference type="RefSeq" id="WP_187753962.1">
    <property type="nucleotide sequence ID" value="NZ_CAUZLR010000010.1"/>
</dbReference>